<keyword evidence="7" id="KW-0067">ATP-binding</keyword>
<proteinExistence type="predicted"/>
<keyword evidence="5" id="KW-0547">Nucleotide-binding</keyword>
<evidence type="ECO:0000313" key="10">
    <source>
        <dbReference type="EMBL" id="WBO22026.1"/>
    </source>
</evidence>
<gene>
    <name evidence="10" type="ORF">PBT88_17990</name>
</gene>
<organism evidence="10 11">
    <name type="scientific">Sphingomonas abietis</name>
    <dbReference type="NCBI Taxonomy" id="3012344"/>
    <lineage>
        <taxon>Bacteria</taxon>
        <taxon>Pseudomonadati</taxon>
        <taxon>Pseudomonadota</taxon>
        <taxon>Alphaproteobacteria</taxon>
        <taxon>Sphingomonadales</taxon>
        <taxon>Sphingomonadaceae</taxon>
        <taxon>Sphingomonas</taxon>
    </lineage>
</organism>
<dbReference type="Gene3D" id="3.30.450.20">
    <property type="entry name" value="PAS domain"/>
    <property type="match status" value="1"/>
</dbReference>
<evidence type="ECO:0000256" key="6">
    <source>
        <dbReference type="ARBA" id="ARBA00022777"/>
    </source>
</evidence>
<evidence type="ECO:0000256" key="1">
    <source>
        <dbReference type="ARBA" id="ARBA00000085"/>
    </source>
</evidence>
<dbReference type="Proteomes" id="UP001210865">
    <property type="component" value="Chromosome"/>
</dbReference>
<dbReference type="PANTHER" id="PTHR41523:SF8">
    <property type="entry name" value="ETHYLENE RESPONSE SENSOR PROTEIN"/>
    <property type="match status" value="1"/>
</dbReference>
<keyword evidence="8" id="KW-0472">Membrane</keyword>
<name>A0ABY7NRA8_9SPHN</name>
<dbReference type="PANTHER" id="PTHR41523">
    <property type="entry name" value="TWO-COMPONENT SYSTEM SENSOR PROTEIN"/>
    <property type="match status" value="1"/>
</dbReference>
<comment type="catalytic activity">
    <reaction evidence="1">
        <text>ATP + protein L-histidine = ADP + protein N-phospho-L-histidine.</text>
        <dbReference type="EC" id="2.7.13.3"/>
    </reaction>
</comment>
<evidence type="ECO:0000256" key="8">
    <source>
        <dbReference type="SAM" id="Phobius"/>
    </source>
</evidence>
<keyword evidence="11" id="KW-1185">Reference proteome</keyword>
<evidence type="ECO:0000313" key="11">
    <source>
        <dbReference type="Proteomes" id="UP001210865"/>
    </source>
</evidence>
<feature type="transmembrane region" description="Helical" evidence="8">
    <location>
        <begin position="228"/>
        <end position="249"/>
    </location>
</feature>
<keyword evidence="8" id="KW-0812">Transmembrane</keyword>
<dbReference type="RefSeq" id="WP_270076674.1">
    <property type="nucleotide sequence ID" value="NZ_CP115174.1"/>
</dbReference>
<keyword evidence="4" id="KW-0808">Transferase</keyword>
<dbReference type="EC" id="2.7.13.3" evidence="2"/>
<evidence type="ECO:0000256" key="5">
    <source>
        <dbReference type="ARBA" id="ARBA00022741"/>
    </source>
</evidence>
<protein>
    <recommendedName>
        <fullName evidence="2">histidine kinase</fullName>
        <ecNumber evidence="2">2.7.13.3</ecNumber>
    </recommendedName>
</protein>
<dbReference type="EMBL" id="CP115174">
    <property type="protein sequence ID" value="WBO22026.1"/>
    <property type="molecule type" value="Genomic_DNA"/>
</dbReference>
<evidence type="ECO:0000256" key="2">
    <source>
        <dbReference type="ARBA" id="ARBA00012438"/>
    </source>
</evidence>
<reference evidence="10 11" key="1">
    <citation type="submission" date="2022-12" db="EMBL/GenBank/DDBJ databases">
        <title>Sphingomonas abieness sp. nov., an endophytic bacterium isolated from Abies koreana.</title>
        <authorList>
            <person name="Jiang L."/>
            <person name="Lee J."/>
        </authorList>
    </citation>
    <scope>NUCLEOTIDE SEQUENCE [LARGE SCALE GENOMIC DNA]</scope>
    <source>
        <strain evidence="11">PAMB 00755</strain>
    </source>
</reference>
<evidence type="ECO:0000256" key="4">
    <source>
        <dbReference type="ARBA" id="ARBA00022679"/>
    </source>
</evidence>
<evidence type="ECO:0000259" key="9">
    <source>
        <dbReference type="Pfam" id="PF07568"/>
    </source>
</evidence>
<keyword evidence="6" id="KW-0418">Kinase</keyword>
<dbReference type="Pfam" id="PF07568">
    <property type="entry name" value="HisKA_2"/>
    <property type="match status" value="1"/>
</dbReference>
<keyword evidence="8" id="KW-1133">Transmembrane helix</keyword>
<evidence type="ECO:0000256" key="3">
    <source>
        <dbReference type="ARBA" id="ARBA00022553"/>
    </source>
</evidence>
<sequence>MSSPSPAVRLFARLSTSIKILVVLSLALLPLGLIASLASLETAKANRANREAAAHLLATDSAERFNLLVDRTASILHDAQRQGVSGCRHAVAAIGPGTAVALFDASGKLVCASRPLTATLPMRPTGPAPIVTIDPDEKAVRLLASGAELPGWTLAILPAGLLAQTAHPHALDGSYSLSLADADGRSLGLATIQSVPVGREILSDLPIASGQLKLSMTVASPPLSANEILLTILPILMWISGAAIGWLVVDRLILRPLESMQEAIDTYRLTGSFSPPPLTTPAFEIRTLGRAFQLAAQTITRHEVDLEDGLARQTKLTREVHHRVKNNLQVVASLLNIHARGAPTVEAANAYATIQRRVDALALVHRSHYAELEVNHGIALRPLIGEIAANLRSSLSGGIVPPVITLNLGLFHANQDVAVSVAFLLVEVIETAMIRVPGTMIAVTLEAIPDRRDRARLAIRSPALHRDAAPVDDQFELFERVTGGLARQLRAPLERGENQDMIAIEIAIMDGATTA</sequence>
<keyword evidence="3" id="KW-0597">Phosphoprotein</keyword>
<dbReference type="InterPro" id="IPR011495">
    <property type="entry name" value="Sig_transdc_His_kin_sub2_dim/P"/>
</dbReference>
<accession>A0ABY7NRA8</accession>
<feature type="domain" description="Signal transduction histidine kinase subgroup 2 dimerisation and phosphoacceptor" evidence="9">
    <location>
        <begin position="319"/>
        <end position="394"/>
    </location>
</feature>
<evidence type="ECO:0000256" key="7">
    <source>
        <dbReference type="ARBA" id="ARBA00022840"/>
    </source>
</evidence>